<keyword evidence="6" id="KW-1133">Transmembrane helix</keyword>
<dbReference type="SUPFAM" id="SSF88723">
    <property type="entry name" value="PIN domain-like"/>
    <property type="match status" value="1"/>
</dbReference>
<organism evidence="8 9">
    <name type="scientific">Thalassoglobus neptunius</name>
    <dbReference type="NCBI Taxonomy" id="1938619"/>
    <lineage>
        <taxon>Bacteria</taxon>
        <taxon>Pseudomonadati</taxon>
        <taxon>Planctomycetota</taxon>
        <taxon>Planctomycetia</taxon>
        <taxon>Planctomycetales</taxon>
        <taxon>Planctomycetaceae</taxon>
        <taxon>Thalassoglobus</taxon>
    </lineage>
</organism>
<name>A0A5C5X6S8_9PLAN</name>
<dbReference type="Proteomes" id="UP000317243">
    <property type="component" value="Unassembled WGS sequence"/>
</dbReference>
<feature type="transmembrane region" description="Helical" evidence="6">
    <location>
        <begin position="109"/>
        <end position="127"/>
    </location>
</feature>
<comment type="cofactor">
    <cofactor evidence="1">
        <name>Mg(2+)</name>
        <dbReference type="ChEBI" id="CHEBI:18420"/>
    </cofactor>
</comment>
<dbReference type="InterPro" id="IPR002792">
    <property type="entry name" value="TRAM_dom"/>
</dbReference>
<gene>
    <name evidence="8" type="ORF">KOR42_18530</name>
</gene>
<feature type="transmembrane region" description="Helical" evidence="6">
    <location>
        <begin position="82"/>
        <end position="102"/>
    </location>
</feature>
<evidence type="ECO:0000259" key="7">
    <source>
        <dbReference type="PROSITE" id="PS50926"/>
    </source>
</evidence>
<evidence type="ECO:0000256" key="2">
    <source>
        <dbReference type="ARBA" id="ARBA00022679"/>
    </source>
</evidence>
<keyword evidence="6" id="KW-0812">Transmembrane</keyword>
<dbReference type="PROSITE" id="PS50926">
    <property type="entry name" value="TRAM"/>
    <property type="match status" value="1"/>
</dbReference>
<evidence type="ECO:0000313" key="8">
    <source>
        <dbReference type="EMBL" id="TWT58478.1"/>
    </source>
</evidence>
<feature type="domain" description="TRAM" evidence="7">
    <location>
        <begin position="321"/>
        <end position="383"/>
    </location>
</feature>
<keyword evidence="2" id="KW-0808">Transferase</keyword>
<keyword evidence="6" id="KW-0472">Membrane</keyword>
<accession>A0A5C5X6S8</accession>
<dbReference type="AlphaFoldDB" id="A0A5C5X6S8"/>
<evidence type="ECO:0000256" key="3">
    <source>
        <dbReference type="ARBA" id="ARBA00022722"/>
    </source>
</evidence>
<evidence type="ECO:0000313" key="9">
    <source>
        <dbReference type="Proteomes" id="UP000317243"/>
    </source>
</evidence>
<protein>
    <submittedName>
        <fullName evidence="8">Putative PIN and TRAM-domain containing protein</fullName>
        <ecNumber evidence="8">3.1.-.-</ecNumber>
    </submittedName>
</protein>
<dbReference type="InterPro" id="IPR029060">
    <property type="entry name" value="PIN-like_dom_sf"/>
</dbReference>
<keyword evidence="9" id="KW-1185">Reference proteome</keyword>
<dbReference type="PANTHER" id="PTHR11603">
    <property type="entry name" value="AAA FAMILY ATPASE"/>
    <property type="match status" value="1"/>
</dbReference>
<dbReference type="InterPro" id="IPR052041">
    <property type="entry name" value="Nucleic_acid_metab_PIN/TRAM"/>
</dbReference>
<evidence type="ECO:0000256" key="4">
    <source>
        <dbReference type="ARBA" id="ARBA00022801"/>
    </source>
</evidence>
<dbReference type="Gene3D" id="3.40.50.1010">
    <property type="entry name" value="5'-nuclease"/>
    <property type="match status" value="1"/>
</dbReference>
<evidence type="ECO:0000256" key="5">
    <source>
        <dbReference type="ARBA" id="ARBA00022842"/>
    </source>
</evidence>
<dbReference type="EMBL" id="SIHI01000001">
    <property type="protein sequence ID" value="TWT58478.1"/>
    <property type="molecule type" value="Genomic_DNA"/>
</dbReference>
<dbReference type="GO" id="GO:0016740">
    <property type="term" value="F:transferase activity"/>
    <property type="evidence" value="ECO:0007669"/>
    <property type="project" value="UniProtKB-KW"/>
</dbReference>
<evidence type="ECO:0000256" key="1">
    <source>
        <dbReference type="ARBA" id="ARBA00001946"/>
    </source>
</evidence>
<reference evidence="8 9" key="1">
    <citation type="submission" date="2019-02" db="EMBL/GenBank/DDBJ databases">
        <title>Deep-cultivation of Planctomycetes and their phenomic and genomic characterization uncovers novel biology.</title>
        <authorList>
            <person name="Wiegand S."/>
            <person name="Jogler M."/>
            <person name="Boedeker C."/>
            <person name="Pinto D."/>
            <person name="Vollmers J."/>
            <person name="Rivas-Marin E."/>
            <person name="Kohn T."/>
            <person name="Peeters S.H."/>
            <person name="Heuer A."/>
            <person name="Rast P."/>
            <person name="Oberbeckmann S."/>
            <person name="Bunk B."/>
            <person name="Jeske O."/>
            <person name="Meyerdierks A."/>
            <person name="Storesund J.E."/>
            <person name="Kallscheuer N."/>
            <person name="Luecker S."/>
            <person name="Lage O.M."/>
            <person name="Pohl T."/>
            <person name="Merkel B.J."/>
            <person name="Hornburger P."/>
            <person name="Mueller R.-W."/>
            <person name="Bruemmer F."/>
            <person name="Labrenz M."/>
            <person name="Spormann A.M."/>
            <person name="Op Den Camp H."/>
            <person name="Overmann J."/>
            <person name="Amann R."/>
            <person name="Jetten M.S.M."/>
            <person name="Mascher T."/>
            <person name="Medema M.H."/>
            <person name="Devos D.P."/>
            <person name="Kaster A.-K."/>
            <person name="Ovreas L."/>
            <person name="Rohde M."/>
            <person name="Galperin M.Y."/>
            <person name="Jogler C."/>
        </authorList>
    </citation>
    <scope>NUCLEOTIDE SEQUENCE [LARGE SCALE GENOMIC DNA]</scope>
    <source>
        <strain evidence="8 9">KOR42</strain>
    </source>
</reference>
<keyword evidence="4 8" id="KW-0378">Hydrolase</keyword>
<dbReference type="CDD" id="cd09877">
    <property type="entry name" value="PIN_YacL-like"/>
    <property type="match status" value="1"/>
</dbReference>
<sequence length="391" mass="43429">MVFRLLNSPLLCLRRQIQGLGFLGLTVSGRHRCELKFLFDQTSQMLLLIIRAIYIVICVGALATYTFSQNSNAPEFVVQHPVASFLVMLSIALSILLVDILIPRKRVEVISAIYFGLLIGVLLTYLMNLALRPMFNEPNLFGSEGGAYAAASTLISILILPYICITFLLQTKDQFRFVIPYVEFSRELKGGRPMILDSSALIDGRIADVVDTNIVDSEFIVPSFILQEVQDVADSQDKIRKSRGRRGLDILKRLQQHPKIEVKMHNAIDETDKTVDQRLVELSKDLNARLVTNDVNLNKLAGVQGVDVINLNDVANSLKPRYIPGEHLRIRIIKEGEGPGQGVGYLDDGTMVVVDQGTRQMGQDVDTVVTSVLQNSAGRMIFSKLTDGQAT</sequence>
<feature type="transmembrane region" description="Helical" evidence="6">
    <location>
        <begin position="147"/>
        <end position="169"/>
    </location>
</feature>
<proteinExistence type="predicted"/>
<dbReference type="EC" id="3.1.-.-" evidence="8"/>
<keyword evidence="3" id="KW-0540">Nuclease</keyword>
<comment type="caution">
    <text evidence="8">The sequence shown here is derived from an EMBL/GenBank/DDBJ whole genome shotgun (WGS) entry which is preliminary data.</text>
</comment>
<dbReference type="PANTHER" id="PTHR11603:SF147">
    <property type="entry name" value="MEMBRANE PROTEIN"/>
    <property type="match status" value="1"/>
</dbReference>
<evidence type="ECO:0000256" key="6">
    <source>
        <dbReference type="SAM" id="Phobius"/>
    </source>
</evidence>
<feature type="transmembrane region" description="Helical" evidence="6">
    <location>
        <begin position="45"/>
        <end position="67"/>
    </location>
</feature>
<keyword evidence="5" id="KW-0460">Magnesium</keyword>
<dbReference type="GO" id="GO:0004518">
    <property type="term" value="F:nuclease activity"/>
    <property type="evidence" value="ECO:0007669"/>
    <property type="project" value="UniProtKB-KW"/>
</dbReference>
<dbReference type="GO" id="GO:0016787">
    <property type="term" value="F:hydrolase activity"/>
    <property type="evidence" value="ECO:0007669"/>
    <property type="project" value="UniProtKB-KW"/>
</dbReference>